<name>A0A9D4KDG7_DREPO</name>
<evidence type="ECO:0000256" key="5">
    <source>
        <dbReference type="ARBA" id="ARBA00022737"/>
    </source>
</evidence>
<keyword evidence="9 11" id="KW-0539">Nucleus</keyword>
<keyword evidence="4" id="KW-0853">WD repeat</keyword>
<feature type="domain" description="Mediator of RNA polymerase II transcription subunit 16 central helical bridge" evidence="13">
    <location>
        <begin position="476"/>
        <end position="672"/>
    </location>
</feature>
<protein>
    <recommendedName>
        <fullName evidence="3 11">Mediator of RNA polymerase II transcription subunit 16</fullName>
    </recommendedName>
    <alternativeName>
        <fullName evidence="10 11">Mediator complex subunit 16</fullName>
    </alternativeName>
</protein>
<evidence type="ECO:0000259" key="12">
    <source>
        <dbReference type="Pfam" id="PF11635"/>
    </source>
</evidence>
<keyword evidence="7 11" id="KW-0010">Activator</keyword>
<reference evidence="15" key="2">
    <citation type="submission" date="2020-11" db="EMBL/GenBank/DDBJ databases">
        <authorList>
            <person name="McCartney M.A."/>
            <person name="Auch B."/>
            <person name="Kono T."/>
            <person name="Mallez S."/>
            <person name="Becker A."/>
            <person name="Gohl D.M."/>
            <person name="Silverstein K.A.T."/>
            <person name="Koren S."/>
            <person name="Bechman K.B."/>
            <person name="Herman A."/>
            <person name="Abrahante J.E."/>
            <person name="Garbe J."/>
        </authorList>
    </citation>
    <scope>NUCLEOTIDE SEQUENCE</scope>
    <source>
        <strain evidence="15">Duluth1</strain>
        <tissue evidence="15">Whole animal</tissue>
    </source>
</reference>
<evidence type="ECO:0000256" key="7">
    <source>
        <dbReference type="ARBA" id="ARBA00023159"/>
    </source>
</evidence>
<evidence type="ECO:0000256" key="6">
    <source>
        <dbReference type="ARBA" id="ARBA00023015"/>
    </source>
</evidence>
<dbReference type="PANTHER" id="PTHR13224:SF6">
    <property type="entry name" value="MEDIATOR OF RNA POLYMERASE II TRANSCRIPTION SUBUNIT 16"/>
    <property type="match status" value="1"/>
</dbReference>
<proteinExistence type="inferred from homology"/>
<dbReference type="GO" id="GO:0045893">
    <property type="term" value="P:positive regulation of DNA-templated transcription"/>
    <property type="evidence" value="ECO:0007669"/>
    <property type="project" value="TreeGrafter"/>
</dbReference>
<dbReference type="InterPro" id="IPR048616">
    <property type="entry name" value="MED16_bridge"/>
</dbReference>
<comment type="subunit">
    <text evidence="11">Component of the Mediator complex.</text>
</comment>
<gene>
    <name evidence="11" type="primary">MED16</name>
    <name evidence="15" type="ORF">DPMN_111234</name>
</gene>
<evidence type="ECO:0000256" key="3">
    <source>
        <dbReference type="ARBA" id="ARBA00019614"/>
    </source>
</evidence>
<dbReference type="Gene3D" id="2.130.10.10">
    <property type="entry name" value="YVTN repeat-like/Quinoprotein amine dehydrogenase"/>
    <property type="match status" value="1"/>
</dbReference>
<evidence type="ECO:0000256" key="10">
    <source>
        <dbReference type="ARBA" id="ARBA00032015"/>
    </source>
</evidence>
<organism evidence="15 16">
    <name type="scientific">Dreissena polymorpha</name>
    <name type="common">Zebra mussel</name>
    <name type="synonym">Mytilus polymorpha</name>
    <dbReference type="NCBI Taxonomy" id="45954"/>
    <lineage>
        <taxon>Eukaryota</taxon>
        <taxon>Metazoa</taxon>
        <taxon>Spiralia</taxon>
        <taxon>Lophotrochozoa</taxon>
        <taxon>Mollusca</taxon>
        <taxon>Bivalvia</taxon>
        <taxon>Autobranchia</taxon>
        <taxon>Heteroconchia</taxon>
        <taxon>Euheterodonta</taxon>
        <taxon>Imparidentia</taxon>
        <taxon>Neoheterodontei</taxon>
        <taxon>Myida</taxon>
        <taxon>Dreissenoidea</taxon>
        <taxon>Dreissenidae</taxon>
        <taxon>Dreissena</taxon>
    </lineage>
</organism>
<evidence type="ECO:0000256" key="1">
    <source>
        <dbReference type="ARBA" id="ARBA00004123"/>
    </source>
</evidence>
<accession>A0A9D4KDG7</accession>
<comment type="function">
    <text evidence="11">Component of the Mediator complex, a coactivator involved in the regulated transcription of nearly all RNA polymerase II-dependent genes. Mediator functions as a bridge to convey information from gene-specific regulatory proteins to the basal RNA polymerase II transcription machinery. Mediator is recruited to promoters by direct interactions with regulatory proteins and serves as a scaffold for the assembly of a functional preinitiation complex with RNA polymerase II and the general transcription factors.</text>
</comment>
<evidence type="ECO:0000313" key="16">
    <source>
        <dbReference type="Proteomes" id="UP000828390"/>
    </source>
</evidence>
<dbReference type="PANTHER" id="PTHR13224">
    <property type="entry name" value="THYROID HORMONE RECEPTOR-ASSOCIATED PROTEIN-RELATED"/>
    <property type="match status" value="1"/>
</dbReference>
<dbReference type="InterPro" id="IPR015943">
    <property type="entry name" value="WD40/YVTN_repeat-like_dom_sf"/>
</dbReference>
<dbReference type="InterPro" id="IPR048338">
    <property type="entry name" value="Mediator_Med16"/>
</dbReference>
<dbReference type="Pfam" id="PF11635">
    <property type="entry name" value="Med16_N"/>
    <property type="match status" value="1"/>
</dbReference>
<evidence type="ECO:0000256" key="2">
    <source>
        <dbReference type="ARBA" id="ARBA00006543"/>
    </source>
</evidence>
<comment type="subcellular location">
    <subcellularLocation>
        <location evidence="1 11">Nucleus</location>
    </subcellularLocation>
</comment>
<dbReference type="SUPFAM" id="SSF50978">
    <property type="entry name" value="WD40 repeat-like"/>
    <property type="match status" value="1"/>
</dbReference>
<evidence type="ECO:0000259" key="13">
    <source>
        <dbReference type="Pfam" id="PF20718"/>
    </source>
</evidence>
<keyword evidence="5" id="KW-0677">Repeat</keyword>
<keyword evidence="8 11" id="KW-0804">Transcription</keyword>
<dbReference type="EMBL" id="JAIWYP010000004">
    <property type="protein sequence ID" value="KAH3837832.1"/>
    <property type="molecule type" value="Genomic_DNA"/>
</dbReference>
<evidence type="ECO:0000256" key="11">
    <source>
        <dbReference type="RuleBase" id="RU364149"/>
    </source>
</evidence>
<evidence type="ECO:0000259" key="14">
    <source>
        <dbReference type="Pfam" id="PF20719"/>
    </source>
</evidence>
<evidence type="ECO:0000256" key="9">
    <source>
        <dbReference type="ARBA" id="ARBA00023242"/>
    </source>
</evidence>
<dbReference type="Pfam" id="PF20719">
    <property type="entry name" value="Med16_C"/>
    <property type="match status" value="1"/>
</dbReference>
<dbReference type="InterPro" id="IPR021665">
    <property type="entry name" value="Mediator_Med16_N"/>
</dbReference>
<dbReference type="Proteomes" id="UP000828390">
    <property type="component" value="Unassembled WGS sequence"/>
</dbReference>
<evidence type="ECO:0000256" key="4">
    <source>
        <dbReference type="ARBA" id="ARBA00022574"/>
    </source>
</evidence>
<dbReference type="Pfam" id="PF20718">
    <property type="entry name" value="Med16_bridge"/>
    <property type="match status" value="1"/>
</dbReference>
<dbReference type="InterPro" id="IPR036322">
    <property type="entry name" value="WD40_repeat_dom_sf"/>
</dbReference>
<feature type="domain" description="Mediator complex subunit 16 C-terminal" evidence="14">
    <location>
        <begin position="774"/>
        <end position="844"/>
    </location>
</feature>
<keyword evidence="16" id="KW-1185">Reference proteome</keyword>
<sequence length="848" mass="95560">MELVYSIDTLQKPFFQDWISEERACLCLSCKNILAICKHSENEISSHFNRHYEVVVIDIDKPWEPHLVTTITQQLLHIAWDTTGRQLLLIDTEGQCHLWNMKDHLLNQWECVGSLPAAGEEVLAVMWFHNGLQIIFDPDKRNETQYVEKYVRNMRFTPSLSQFGGSFVEGFVYVTASGMVRVGVKQPDGALISMTENLAPSHLRQVTADIANTENGEIMIATSDGQLSSGIQCFLVTVKLSGSNISIQSRNGASLYTKTQQESSSDVSHTRISKVMFMNSESSDTLFVSSGSSSQSSLEVWQLLEQMLPQHKMFSLNSGPYATIKTHKWMHKATLPHPSQLSCLAGPRLPMSRNVGEMSGFLPYIATAYRDGTIQLIHRYTFQVANLKTKHGIALGASCIKVISTASMDQLCQQLQSSPRKEEKKLKLSLHLSALQQTGSGCGIVGLHDGRVYLFRTYNGTRDSVMQLPPTSVVLLLEYAMITGQDWWDVFLAVRQGMTMNICQMLTDNFNKQVHVMQDYVFMRLLSMRMGLFCIYSPGHQKAVDFHTQLVLHSIANMIKGILKPRYVTANDKGPAEKIAALVNKQTDGDIEQVLTKMDTDEFHVDAKRRDQAELLLCSIQPLIQWVSDLCLLLLSSAPLFQTMTVFPGSSLLQDSTSLNQLRELLVIFKMWSLLHPACAPVFTTMSSNIDILKLLYKLLTRAWLLRKEGRSVEFEDGLLDECSVLPSKVLIPSLSQSFRMDSSGFTVFTQNLPVSFKFDEEPAYLYQKKVSDGNRNTVDVGFSNRQHHDIVRQIHLGTQMSGKMRQCTRCGSKSLLQTIGKTQIVKSWEARWTSNCLCMGHWKLSQT</sequence>
<reference evidence="15" key="1">
    <citation type="journal article" date="2019" name="bioRxiv">
        <title>The Genome of the Zebra Mussel, Dreissena polymorpha: A Resource for Invasive Species Research.</title>
        <authorList>
            <person name="McCartney M.A."/>
            <person name="Auch B."/>
            <person name="Kono T."/>
            <person name="Mallez S."/>
            <person name="Zhang Y."/>
            <person name="Obille A."/>
            <person name="Becker A."/>
            <person name="Abrahante J.E."/>
            <person name="Garbe J."/>
            <person name="Badalamenti J.P."/>
            <person name="Herman A."/>
            <person name="Mangelson H."/>
            <person name="Liachko I."/>
            <person name="Sullivan S."/>
            <person name="Sone E.D."/>
            <person name="Koren S."/>
            <person name="Silverstein K.A.T."/>
            <person name="Beckman K.B."/>
            <person name="Gohl D.M."/>
        </authorList>
    </citation>
    <scope>NUCLEOTIDE SEQUENCE</scope>
    <source>
        <strain evidence="15">Duluth1</strain>
        <tissue evidence="15">Whole animal</tissue>
    </source>
</reference>
<dbReference type="GO" id="GO:0016592">
    <property type="term" value="C:mediator complex"/>
    <property type="evidence" value="ECO:0007669"/>
    <property type="project" value="InterPro"/>
</dbReference>
<comment type="caution">
    <text evidence="15">The sequence shown here is derived from an EMBL/GenBank/DDBJ whole genome shotgun (WGS) entry which is preliminary data.</text>
</comment>
<keyword evidence="6 11" id="KW-0805">Transcription regulation</keyword>
<comment type="similarity">
    <text evidence="2 11">Belongs to the Mediator complex subunit 16 family.</text>
</comment>
<dbReference type="InterPro" id="IPR048339">
    <property type="entry name" value="Mediator_Med16_C"/>
</dbReference>
<evidence type="ECO:0000256" key="8">
    <source>
        <dbReference type="ARBA" id="ARBA00023163"/>
    </source>
</evidence>
<evidence type="ECO:0000313" key="15">
    <source>
        <dbReference type="EMBL" id="KAH3837832.1"/>
    </source>
</evidence>
<feature type="domain" description="Mediator complex subunit Med16 N-terminal" evidence="12">
    <location>
        <begin position="119"/>
        <end position="388"/>
    </location>
</feature>
<dbReference type="AlphaFoldDB" id="A0A9D4KDG7"/>